<feature type="domain" description="C2H2-type" evidence="10">
    <location>
        <begin position="274"/>
        <end position="302"/>
    </location>
</feature>
<dbReference type="PROSITE" id="PS00028">
    <property type="entry name" value="ZINC_FINGER_C2H2_1"/>
    <property type="match status" value="6"/>
</dbReference>
<protein>
    <recommendedName>
        <fullName evidence="10">C2H2-type domain-containing protein</fullName>
    </recommendedName>
</protein>
<keyword evidence="7" id="KW-0804">Transcription</keyword>
<keyword evidence="12" id="KW-1185">Reference proteome</keyword>
<dbReference type="InterPro" id="IPR050636">
    <property type="entry name" value="C2H2-ZF_domain-containing"/>
</dbReference>
<gene>
    <name evidence="11" type="ORF">ILUMI_23471</name>
</gene>
<reference evidence="11" key="1">
    <citation type="submission" date="2019-08" db="EMBL/GenBank/DDBJ databases">
        <title>The genome of the North American firefly Photinus pyralis.</title>
        <authorList>
            <consortium name="Photinus pyralis genome working group"/>
            <person name="Fallon T.R."/>
            <person name="Sander Lower S.E."/>
            <person name="Weng J.-K."/>
        </authorList>
    </citation>
    <scope>NUCLEOTIDE SEQUENCE</scope>
    <source>
        <strain evidence="11">TRF0915ILg1</strain>
        <tissue evidence="11">Whole body</tissue>
    </source>
</reference>
<dbReference type="InterPro" id="IPR022755">
    <property type="entry name" value="Znf_C2H2_jaz"/>
</dbReference>
<evidence type="ECO:0000256" key="3">
    <source>
        <dbReference type="ARBA" id="ARBA00022737"/>
    </source>
</evidence>
<feature type="domain" description="C2H2-type" evidence="10">
    <location>
        <begin position="134"/>
        <end position="161"/>
    </location>
</feature>
<feature type="domain" description="C2H2-type" evidence="10">
    <location>
        <begin position="162"/>
        <end position="189"/>
    </location>
</feature>
<dbReference type="GO" id="GO:0006355">
    <property type="term" value="P:regulation of DNA-templated transcription"/>
    <property type="evidence" value="ECO:0007669"/>
    <property type="project" value="UniProtKB-ARBA"/>
</dbReference>
<dbReference type="FunFam" id="3.30.160.60:FF:002343">
    <property type="entry name" value="Zinc finger protein 33A"/>
    <property type="match status" value="1"/>
</dbReference>
<feature type="domain" description="C2H2-type" evidence="10">
    <location>
        <begin position="218"/>
        <end position="245"/>
    </location>
</feature>
<keyword evidence="3" id="KW-0677">Repeat</keyword>
<dbReference type="PANTHER" id="PTHR47772">
    <property type="entry name" value="ZINC FINGER PROTEIN 200"/>
    <property type="match status" value="1"/>
</dbReference>
<dbReference type="FunFam" id="3.30.160.60:FF:000446">
    <property type="entry name" value="Zinc finger protein"/>
    <property type="match status" value="2"/>
</dbReference>
<name>A0A8K0CDX1_IGNLU</name>
<feature type="domain" description="C2H2-type" evidence="10">
    <location>
        <begin position="246"/>
        <end position="273"/>
    </location>
</feature>
<dbReference type="PANTHER" id="PTHR47772:SF13">
    <property type="entry name" value="GASTRULA ZINC FINGER PROTEIN XLCGF49.1-LIKE-RELATED"/>
    <property type="match status" value="1"/>
</dbReference>
<evidence type="ECO:0000313" key="12">
    <source>
        <dbReference type="Proteomes" id="UP000801492"/>
    </source>
</evidence>
<dbReference type="GO" id="GO:0030674">
    <property type="term" value="F:protein-macromolecule adaptor activity"/>
    <property type="evidence" value="ECO:0007669"/>
    <property type="project" value="UniProtKB-ARBA"/>
</dbReference>
<keyword evidence="8" id="KW-0539">Nucleus</keyword>
<keyword evidence="2" id="KW-0479">Metal-binding</keyword>
<evidence type="ECO:0000256" key="8">
    <source>
        <dbReference type="ARBA" id="ARBA00023242"/>
    </source>
</evidence>
<dbReference type="GO" id="GO:0005634">
    <property type="term" value="C:nucleus"/>
    <property type="evidence" value="ECO:0007669"/>
    <property type="project" value="UniProtKB-SubCell"/>
</dbReference>
<dbReference type="Pfam" id="PF12171">
    <property type="entry name" value="zf-C2H2_jaz"/>
    <property type="match status" value="1"/>
</dbReference>
<evidence type="ECO:0000256" key="4">
    <source>
        <dbReference type="ARBA" id="ARBA00022771"/>
    </source>
</evidence>
<dbReference type="GO" id="GO:0008270">
    <property type="term" value="F:zinc ion binding"/>
    <property type="evidence" value="ECO:0007669"/>
    <property type="project" value="UniProtKB-KW"/>
</dbReference>
<dbReference type="InterPro" id="IPR013087">
    <property type="entry name" value="Znf_C2H2_type"/>
</dbReference>
<keyword evidence="5" id="KW-0862">Zinc</keyword>
<evidence type="ECO:0000256" key="6">
    <source>
        <dbReference type="ARBA" id="ARBA00023015"/>
    </source>
</evidence>
<feature type="domain" description="C2H2-type" evidence="10">
    <location>
        <begin position="190"/>
        <end position="217"/>
    </location>
</feature>
<organism evidence="11 12">
    <name type="scientific">Ignelater luminosus</name>
    <name type="common">Cucubano</name>
    <name type="synonym">Pyrophorus luminosus</name>
    <dbReference type="NCBI Taxonomy" id="2038154"/>
    <lineage>
        <taxon>Eukaryota</taxon>
        <taxon>Metazoa</taxon>
        <taxon>Ecdysozoa</taxon>
        <taxon>Arthropoda</taxon>
        <taxon>Hexapoda</taxon>
        <taxon>Insecta</taxon>
        <taxon>Pterygota</taxon>
        <taxon>Neoptera</taxon>
        <taxon>Endopterygota</taxon>
        <taxon>Coleoptera</taxon>
        <taxon>Polyphaga</taxon>
        <taxon>Elateriformia</taxon>
        <taxon>Elateroidea</taxon>
        <taxon>Elateridae</taxon>
        <taxon>Agrypninae</taxon>
        <taxon>Pyrophorini</taxon>
        <taxon>Ignelater</taxon>
    </lineage>
</organism>
<comment type="subcellular location">
    <subcellularLocation>
        <location evidence="1">Nucleus</location>
    </subcellularLocation>
</comment>
<proteinExistence type="predicted"/>
<evidence type="ECO:0000256" key="9">
    <source>
        <dbReference type="PROSITE-ProRule" id="PRU00042"/>
    </source>
</evidence>
<dbReference type="InterPro" id="IPR036236">
    <property type="entry name" value="Znf_C2H2_sf"/>
</dbReference>
<keyword evidence="4 9" id="KW-0863">Zinc-finger</keyword>
<dbReference type="AlphaFoldDB" id="A0A8K0CDX1"/>
<dbReference type="Proteomes" id="UP000801492">
    <property type="component" value="Unassembled WGS sequence"/>
</dbReference>
<evidence type="ECO:0000256" key="2">
    <source>
        <dbReference type="ARBA" id="ARBA00022723"/>
    </source>
</evidence>
<dbReference type="PROSITE" id="PS50157">
    <property type="entry name" value="ZINC_FINGER_C2H2_2"/>
    <property type="match status" value="6"/>
</dbReference>
<dbReference type="Gene3D" id="3.30.160.60">
    <property type="entry name" value="Classic Zinc Finger"/>
    <property type="match status" value="5"/>
</dbReference>
<evidence type="ECO:0000256" key="1">
    <source>
        <dbReference type="ARBA" id="ARBA00004123"/>
    </source>
</evidence>
<accession>A0A8K0CDX1</accession>
<keyword evidence="6" id="KW-0805">Transcription regulation</keyword>
<dbReference type="EMBL" id="VTPC01090590">
    <property type="protein sequence ID" value="KAF2882738.1"/>
    <property type="molecule type" value="Genomic_DNA"/>
</dbReference>
<evidence type="ECO:0000256" key="5">
    <source>
        <dbReference type="ARBA" id="ARBA00022833"/>
    </source>
</evidence>
<dbReference type="Pfam" id="PF00096">
    <property type="entry name" value="zf-C2H2"/>
    <property type="match status" value="3"/>
</dbReference>
<evidence type="ECO:0000313" key="11">
    <source>
        <dbReference type="EMBL" id="KAF2882738.1"/>
    </source>
</evidence>
<sequence length="320" mass="37165">MYLKVNFNHSLSEYVYTTSAMEMICNNAEYNSVGLNNSIMDAHSYTKLYDKALSETNYHSSPESHHLIKEESSNRVYNPFFNYNGPSFTFNIPESNSIKKETAAATDSNCYITSLCQTPPSEEGVLKNTKDLKFHCTFCKKSFAKKQQLQNHTKTHTKEKNFKCEICEKSFIHKQQLTNHQKTHVGTKEFKCSFCAKDFMLKQQLQIHEKIHTGEKNFACTMCEKAFITKQQLQNHINSHLGIKPFTCNECHKKFAHKQQLERHTKNHALKQNYTCIECNRKFLTKTSYNEHHTEFHAGQVQSKTLSVDHNVETFCRSPC</sequence>
<comment type="caution">
    <text evidence="11">The sequence shown here is derived from an EMBL/GenBank/DDBJ whole genome shotgun (WGS) entry which is preliminary data.</text>
</comment>
<evidence type="ECO:0000256" key="7">
    <source>
        <dbReference type="ARBA" id="ARBA00023163"/>
    </source>
</evidence>
<dbReference type="SMART" id="SM00355">
    <property type="entry name" value="ZnF_C2H2"/>
    <property type="match status" value="6"/>
</dbReference>
<dbReference type="SUPFAM" id="SSF57667">
    <property type="entry name" value="beta-beta-alpha zinc fingers"/>
    <property type="match status" value="3"/>
</dbReference>
<dbReference type="OrthoDB" id="6630212at2759"/>
<dbReference type="FunFam" id="3.30.160.60:FF:000688">
    <property type="entry name" value="zinc finger protein 197 isoform X1"/>
    <property type="match status" value="1"/>
</dbReference>
<evidence type="ECO:0000259" key="10">
    <source>
        <dbReference type="PROSITE" id="PS50157"/>
    </source>
</evidence>